<accession>A0A8S1PHP2</accession>
<evidence type="ECO:0000256" key="1">
    <source>
        <dbReference type="SAM" id="Phobius"/>
    </source>
</evidence>
<keyword evidence="4" id="KW-1185">Reference proteome</keyword>
<dbReference type="EMBL" id="CAJJDN010000078">
    <property type="protein sequence ID" value="CAD8102792.1"/>
    <property type="molecule type" value="Genomic_DNA"/>
</dbReference>
<sequence>MQRQVYISPQRMVVEKLENYPATNPDPSFDQSRFREIETEFKALDIDQSGWLSLAEIELHLKRKGCDQQLIQEIFNELNTNQDQKISKDEFTHGYLNKESNLKEEIKQNEIKIKKFRIQQEDIKSKFTQTNCSQFILTLQSGCLSSFYHSQDDVMKAAKQIEVVIQCNESQDGIERLSKPSLNCEFPVWGDIFYYSLQQVLQQINFSIELIEIHKLEKQSIGKILIQKDLNFEFEKLEKILFENVGEIIMKIQYVKDWNEQITFQISYFENCINQYLDEIKQLKKKLFFMKQLYNNNSSINFKSLNYKESQQQSICQSQFLQSGQKNAHSQFPQIPIYLTHQMVQEQANKQQNNFSNSKILSQNQLATSEQHKSQQKLLIQPFSQQQYFPAQQDQNTTINHIQLKQTNSIQMDYTIQNNFIDAFNFFNHELTEPDDLGLNFHQIANNQQFKLLLALIGLITLNIAFSRCDFFGLILVFLTIPYQLKKWNTQQVNFLSIGMGISIIMDIYWLYKYSNCFSESYQCNNQFGFVQLIYIFCLLAIFGKLYAIYKIRLFQ</sequence>
<gene>
    <name evidence="3" type="ORF">PSON_ATCC_30995.1.T0780202</name>
</gene>
<evidence type="ECO:0000313" key="3">
    <source>
        <dbReference type="EMBL" id="CAD8102792.1"/>
    </source>
</evidence>
<reference evidence="3" key="1">
    <citation type="submission" date="2021-01" db="EMBL/GenBank/DDBJ databases">
        <authorList>
            <consortium name="Genoscope - CEA"/>
            <person name="William W."/>
        </authorList>
    </citation>
    <scope>NUCLEOTIDE SEQUENCE</scope>
</reference>
<keyword evidence="1" id="KW-0812">Transmembrane</keyword>
<keyword evidence="1" id="KW-1133">Transmembrane helix</keyword>
<name>A0A8S1PHP2_9CILI</name>
<keyword evidence="1" id="KW-0472">Membrane</keyword>
<protein>
    <recommendedName>
        <fullName evidence="2">EF-hand domain-containing protein</fullName>
    </recommendedName>
</protein>
<dbReference type="GO" id="GO:0005509">
    <property type="term" value="F:calcium ion binding"/>
    <property type="evidence" value="ECO:0007669"/>
    <property type="project" value="InterPro"/>
</dbReference>
<proteinExistence type="predicted"/>
<evidence type="ECO:0000313" key="4">
    <source>
        <dbReference type="Proteomes" id="UP000692954"/>
    </source>
</evidence>
<dbReference type="OrthoDB" id="427950at2759"/>
<feature type="transmembrane region" description="Helical" evidence="1">
    <location>
        <begin position="452"/>
        <end position="481"/>
    </location>
</feature>
<dbReference type="CDD" id="cd00051">
    <property type="entry name" value="EFh"/>
    <property type="match status" value="1"/>
</dbReference>
<feature type="transmembrane region" description="Helical" evidence="1">
    <location>
        <begin position="493"/>
        <end position="512"/>
    </location>
</feature>
<dbReference type="PROSITE" id="PS50222">
    <property type="entry name" value="EF_HAND_2"/>
    <property type="match status" value="1"/>
</dbReference>
<organism evidence="3 4">
    <name type="scientific">Paramecium sonneborni</name>
    <dbReference type="NCBI Taxonomy" id="65129"/>
    <lineage>
        <taxon>Eukaryota</taxon>
        <taxon>Sar</taxon>
        <taxon>Alveolata</taxon>
        <taxon>Ciliophora</taxon>
        <taxon>Intramacronucleata</taxon>
        <taxon>Oligohymenophorea</taxon>
        <taxon>Peniculida</taxon>
        <taxon>Parameciidae</taxon>
        <taxon>Paramecium</taxon>
    </lineage>
</organism>
<dbReference type="AlphaFoldDB" id="A0A8S1PHP2"/>
<feature type="domain" description="EF-hand" evidence="2">
    <location>
        <begin position="66"/>
        <end position="101"/>
    </location>
</feature>
<dbReference type="Proteomes" id="UP000692954">
    <property type="component" value="Unassembled WGS sequence"/>
</dbReference>
<feature type="transmembrane region" description="Helical" evidence="1">
    <location>
        <begin position="532"/>
        <end position="550"/>
    </location>
</feature>
<dbReference type="Pfam" id="PF13499">
    <property type="entry name" value="EF-hand_7"/>
    <property type="match status" value="1"/>
</dbReference>
<evidence type="ECO:0000259" key="2">
    <source>
        <dbReference type="PROSITE" id="PS50222"/>
    </source>
</evidence>
<dbReference type="InterPro" id="IPR002048">
    <property type="entry name" value="EF_hand_dom"/>
</dbReference>
<comment type="caution">
    <text evidence="3">The sequence shown here is derived from an EMBL/GenBank/DDBJ whole genome shotgun (WGS) entry which is preliminary data.</text>
</comment>